<evidence type="ECO:0000313" key="3">
    <source>
        <dbReference type="EMBL" id="NDV62852.1"/>
    </source>
</evidence>
<accession>A0A6B2M3G3</accession>
<evidence type="ECO:0000313" key="4">
    <source>
        <dbReference type="Proteomes" id="UP000478417"/>
    </source>
</evidence>
<dbReference type="EMBL" id="JAAGNX010000002">
    <property type="protein sequence ID" value="NDV62852.1"/>
    <property type="molecule type" value="Genomic_DNA"/>
</dbReference>
<dbReference type="InterPro" id="IPR004992">
    <property type="entry name" value="EutN_CcmL"/>
</dbReference>
<dbReference type="CDD" id="cd01614">
    <property type="entry name" value="EutN_CcmL"/>
    <property type="match status" value="1"/>
</dbReference>
<dbReference type="Proteomes" id="UP000478417">
    <property type="component" value="Unassembled WGS sequence"/>
</dbReference>
<keyword evidence="2" id="KW-1283">Bacterial microcompartment</keyword>
<gene>
    <name evidence="3" type="ORF">G0Q06_10355</name>
</gene>
<dbReference type="AlphaFoldDB" id="A0A6B2M3G3"/>
<dbReference type="PANTHER" id="PTHR36539">
    <property type="entry name" value="ETHANOLAMINE UTILIZATION PROTEIN EUTN"/>
    <property type="match status" value="1"/>
</dbReference>
<sequence>MILARVDGHATASIAHPSLKGQKIVLCTPVDEDGVATGLPIAALDPIGAGRHTKVFITTDGQWSQGTVHDKTSPIRNQVIGLID</sequence>
<dbReference type="Pfam" id="PF03319">
    <property type="entry name" value="EutN_CcmL"/>
    <property type="match status" value="1"/>
</dbReference>
<comment type="caution">
    <text evidence="3">The sequence shown here is derived from an EMBL/GenBank/DDBJ whole genome shotgun (WGS) entry which is preliminary data.</text>
</comment>
<organism evidence="3 4">
    <name type="scientific">Oceanipulchritudo coccoides</name>
    <dbReference type="NCBI Taxonomy" id="2706888"/>
    <lineage>
        <taxon>Bacteria</taxon>
        <taxon>Pseudomonadati</taxon>
        <taxon>Verrucomicrobiota</taxon>
        <taxon>Opitutia</taxon>
        <taxon>Puniceicoccales</taxon>
        <taxon>Oceanipulchritudinaceae</taxon>
        <taxon>Oceanipulchritudo</taxon>
    </lineage>
</organism>
<dbReference type="RefSeq" id="WP_163965449.1">
    <property type="nucleotide sequence ID" value="NZ_JAAGNX010000002.1"/>
</dbReference>
<reference evidence="3 4" key="1">
    <citation type="submission" date="2020-02" db="EMBL/GenBank/DDBJ databases">
        <title>Albibacoteraceae fam. nov., the first described family within the subdivision 4 Verrucomicrobia.</title>
        <authorList>
            <person name="Xi F."/>
        </authorList>
    </citation>
    <scope>NUCLEOTIDE SEQUENCE [LARGE SCALE GENOMIC DNA]</scope>
    <source>
        <strain evidence="3 4">CK1056</strain>
    </source>
</reference>
<dbReference type="GO" id="GO:0031469">
    <property type="term" value="C:bacterial microcompartment"/>
    <property type="evidence" value="ECO:0007669"/>
    <property type="project" value="UniProtKB-SubCell"/>
</dbReference>
<comment type="subcellular location">
    <subcellularLocation>
        <location evidence="1">Bacterial microcompartment</location>
    </subcellularLocation>
</comment>
<name>A0A6B2M3G3_9BACT</name>
<dbReference type="InterPro" id="IPR036677">
    <property type="entry name" value="EutN_CcmL_sf"/>
</dbReference>
<dbReference type="Gene3D" id="2.40.50.220">
    <property type="entry name" value="EutN/Ccml"/>
    <property type="match status" value="1"/>
</dbReference>
<proteinExistence type="predicted"/>
<protein>
    <submittedName>
        <fullName evidence="3">EutN/CcmL family microcompartment protein</fullName>
    </submittedName>
</protein>
<evidence type="ECO:0000256" key="1">
    <source>
        <dbReference type="ARBA" id="ARBA00024322"/>
    </source>
</evidence>
<evidence type="ECO:0000256" key="2">
    <source>
        <dbReference type="ARBA" id="ARBA00024446"/>
    </source>
</evidence>
<dbReference type="PROSITE" id="PS51932">
    <property type="entry name" value="BMV"/>
    <property type="match status" value="1"/>
</dbReference>
<keyword evidence="4" id="KW-1185">Reference proteome</keyword>
<dbReference type="SUPFAM" id="SSF159133">
    <property type="entry name" value="EutN/CcmL-like"/>
    <property type="match status" value="1"/>
</dbReference>